<sequence>MAEDREYAIAPAALIDLSRDEDADSAYGGDIQSETASLTSSITNYRFENGRRYHAYGEGEYWAPNDETQNDQLDIANHIFLLLFDDKLFQAPIGSSPQEVLDVGTGTGIWAIDFADQFPSASVIGTDLSPIQPLWVPPNCQFEVHDCTQEWGFRENRFDFIHVRALYGSIADWPAFYDQVYAHLKPGGWYEQVEYSVDWKTDDDSIPPGHIFHDASANYIEAGEKMGKTFRILDLQKDHIVRAGLVNVAEKRYKMPLGPWAKDKRLKEIGRWHLLEACQGIEGWTMALFTRVLGWSFEEVQVFLAGVRQGFQDRKIHAYTRVSVVYGQKPVR</sequence>
<name>A0AAN7PQ00_9EURO</name>
<evidence type="ECO:0000313" key="1">
    <source>
        <dbReference type="EMBL" id="KAK5080313.1"/>
    </source>
</evidence>
<comment type="caution">
    <text evidence="1">The sequence shown here is derived from an EMBL/GenBank/DDBJ whole genome shotgun (WGS) entry which is preliminary data.</text>
</comment>
<dbReference type="AlphaFoldDB" id="A0AAN7PQ00"/>
<proteinExistence type="predicted"/>
<dbReference type="Pfam" id="PF13489">
    <property type="entry name" value="Methyltransf_23"/>
    <property type="match status" value="1"/>
</dbReference>
<dbReference type="EMBL" id="JAVRRJ010000016">
    <property type="protein sequence ID" value="KAK5080313.1"/>
    <property type="molecule type" value="Genomic_DNA"/>
</dbReference>
<dbReference type="GO" id="GO:0008168">
    <property type="term" value="F:methyltransferase activity"/>
    <property type="evidence" value="ECO:0007669"/>
    <property type="project" value="TreeGrafter"/>
</dbReference>
<evidence type="ECO:0008006" key="3">
    <source>
        <dbReference type="Google" id="ProtNLM"/>
    </source>
</evidence>
<reference evidence="1 2" key="1">
    <citation type="submission" date="2023-08" db="EMBL/GenBank/DDBJ databases">
        <title>Black Yeasts Isolated from many extreme environments.</title>
        <authorList>
            <person name="Coleine C."/>
            <person name="Stajich J.E."/>
            <person name="Selbmann L."/>
        </authorList>
    </citation>
    <scope>NUCLEOTIDE SEQUENCE [LARGE SCALE GENOMIC DNA]</scope>
    <source>
        <strain evidence="1 2">CCFEE 5910</strain>
    </source>
</reference>
<evidence type="ECO:0000313" key="2">
    <source>
        <dbReference type="Proteomes" id="UP001309876"/>
    </source>
</evidence>
<accession>A0AAN7PQ00</accession>
<keyword evidence="2" id="KW-1185">Reference proteome</keyword>
<dbReference type="PANTHER" id="PTHR43591">
    <property type="entry name" value="METHYLTRANSFERASE"/>
    <property type="match status" value="1"/>
</dbReference>
<protein>
    <recommendedName>
        <fullName evidence="3">Methyltransferase</fullName>
    </recommendedName>
</protein>
<gene>
    <name evidence="1" type="ORF">LTR05_008673</name>
</gene>
<dbReference type="CDD" id="cd02440">
    <property type="entry name" value="AdoMet_MTases"/>
    <property type="match status" value="1"/>
</dbReference>
<organism evidence="1 2">
    <name type="scientific">Lithohypha guttulata</name>
    <dbReference type="NCBI Taxonomy" id="1690604"/>
    <lineage>
        <taxon>Eukaryota</taxon>
        <taxon>Fungi</taxon>
        <taxon>Dikarya</taxon>
        <taxon>Ascomycota</taxon>
        <taxon>Pezizomycotina</taxon>
        <taxon>Eurotiomycetes</taxon>
        <taxon>Chaetothyriomycetidae</taxon>
        <taxon>Chaetothyriales</taxon>
        <taxon>Trichomeriaceae</taxon>
        <taxon>Lithohypha</taxon>
    </lineage>
</organism>
<dbReference type="SUPFAM" id="SSF53335">
    <property type="entry name" value="S-adenosyl-L-methionine-dependent methyltransferases"/>
    <property type="match status" value="1"/>
</dbReference>
<dbReference type="Gene3D" id="3.40.50.150">
    <property type="entry name" value="Vaccinia Virus protein VP39"/>
    <property type="match status" value="1"/>
</dbReference>
<dbReference type="InterPro" id="IPR029063">
    <property type="entry name" value="SAM-dependent_MTases_sf"/>
</dbReference>
<dbReference type="Proteomes" id="UP001309876">
    <property type="component" value="Unassembled WGS sequence"/>
</dbReference>
<dbReference type="PANTHER" id="PTHR43591:SF10">
    <property type="entry name" value="ABC TRANSMEMBRANE TYPE-1 DOMAIN-CONTAINING PROTEIN-RELATED"/>
    <property type="match status" value="1"/>
</dbReference>